<name>A0A383V434_TETOB</name>
<dbReference type="STRING" id="3088.A0A383V434"/>
<sequence>MALLRQHTARLGSRTSCYSQRCVGVRPAAAAAAAAVAAAAAAATQRATWLKVSAAAADAAVTSAGDVAFSAAASGAPAQAPQAAAPKQSDARRAAKDALLTWISGTRRGAAATKQLRGQIEEAQVAVEALSPAELTYDLLEGKWLLMYTTAADVLPIVGLDLELPFGLPAPVTVGNVYQRFSSVARGSVQNIIEFSLPFLLQQQQGATFTVEASYEVRSGRRIALVFEEAQLGKVRISPGLEALLASALLPRGYLNQQLLLAIRELNLVFPFRSAQQQLQGAGVAAPYLLTYLDEDMLIGRASGTAGTFVFRRVPDHEH</sequence>
<evidence type="ECO:0000259" key="3">
    <source>
        <dbReference type="Pfam" id="PF04755"/>
    </source>
</evidence>
<evidence type="ECO:0000313" key="5">
    <source>
        <dbReference type="Proteomes" id="UP000256970"/>
    </source>
</evidence>
<accession>A0A383V434</accession>
<protein>
    <recommendedName>
        <fullName evidence="3">Plastid lipid-associated protein/fibrillin conserved domain-containing protein</fullName>
    </recommendedName>
</protein>
<comment type="subcellular location">
    <subcellularLocation>
        <location evidence="1">Plastid</location>
    </subcellularLocation>
</comment>
<dbReference type="Proteomes" id="UP000256970">
    <property type="component" value="Unassembled WGS sequence"/>
</dbReference>
<dbReference type="PANTHER" id="PTHR31906">
    <property type="entry name" value="PLASTID-LIPID-ASSOCIATED PROTEIN 4, CHLOROPLASTIC-RELATED"/>
    <property type="match status" value="1"/>
</dbReference>
<dbReference type="GO" id="GO:0009536">
    <property type="term" value="C:plastid"/>
    <property type="evidence" value="ECO:0007669"/>
    <property type="project" value="UniProtKB-SubCell"/>
</dbReference>
<dbReference type="Pfam" id="PF04755">
    <property type="entry name" value="PAP_fibrillin"/>
    <property type="match status" value="1"/>
</dbReference>
<dbReference type="EMBL" id="FNXT01000015">
    <property type="protein sequence ID" value="SZX59680.1"/>
    <property type="molecule type" value="Genomic_DNA"/>
</dbReference>
<keyword evidence="2" id="KW-0934">Plastid</keyword>
<feature type="domain" description="Plastid lipid-associated protein/fibrillin conserved" evidence="3">
    <location>
        <begin position="95"/>
        <end position="310"/>
    </location>
</feature>
<evidence type="ECO:0000313" key="4">
    <source>
        <dbReference type="EMBL" id="SZX59680.1"/>
    </source>
</evidence>
<gene>
    <name evidence="4" type="ORF">BQ4739_LOCUS277</name>
</gene>
<reference evidence="4 5" key="1">
    <citation type="submission" date="2016-10" db="EMBL/GenBank/DDBJ databases">
        <authorList>
            <person name="Cai Z."/>
        </authorList>
    </citation>
    <scope>NUCLEOTIDE SEQUENCE [LARGE SCALE GENOMIC DNA]</scope>
</reference>
<dbReference type="InterPro" id="IPR006843">
    <property type="entry name" value="PAP/fibrillin_dom"/>
</dbReference>
<dbReference type="InterPro" id="IPR039633">
    <property type="entry name" value="PAP"/>
</dbReference>
<evidence type="ECO:0000256" key="2">
    <source>
        <dbReference type="ARBA" id="ARBA00022640"/>
    </source>
</evidence>
<proteinExistence type="predicted"/>
<keyword evidence="5" id="KW-1185">Reference proteome</keyword>
<organism evidence="4 5">
    <name type="scientific">Tetradesmus obliquus</name>
    <name type="common">Green alga</name>
    <name type="synonym">Acutodesmus obliquus</name>
    <dbReference type="NCBI Taxonomy" id="3088"/>
    <lineage>
        <taxon>Eukaryota</taxon>
        <taxon>Viridiplantae</taxon>
        <taxon>Chlorophyta</taxon>
        <taxon>core chlorophytes</taxon>
        <taxon>Chlorophyceae</taxon>
        <taxon>CS clade</taxon>
        <taxon>Sphaeropleales</taxon>
        <taxon>Scenedesmaceae</taxon>
        <taxon>Tetradesmus</taxon>
    </lineage>
</organism>
<dbReference type="AlphaFoldDB" id="A0A383V434"/>
<evidence type="ECO:0000256" key="1">
    <source>
        <dbReference type="ARBA" id="ARBA00004474"/>
    </source>
</evidence>